<organism evidence="3 4">
    <name type="scientific">Dictyobacter aurantiacus</name>
    <dbReference type="NCBI Taxonomy" id="1936993"/>
    <lineage>
        <taxon>Bacteria</taxon>
        <taxon>Bacillati</taxon>
        <taxon>Chloroflexota</taxon>
        <taxon>Ktedonobacteria</taxon>
        <taxon>Ktedonobacterales</taxon>
        <taxon>Dictyobacteraceae</taxon>
        <taxon>Dictyobacter</taxon>
    </lineage>
</organism>
<feature type="compositionally biased region" description="Basic and acidic residues" evidence="1">
    <location>
        <begin position="113"/>
        <end position="165"/>
    </location>
</feature>
<proteinExistence type="predicted"/>
<comment type="caution">
    <text evidence="3">The sequence shown here is derived from an EMBL/GenBank/DDBJ whole genome shotgun (WGS) entry which is preliminary data.</text>
</comment>
<dbReference type="RefSeq" id="WP_126594350.1">
    <property type="nucleotide sequence ID" value="NZ_BIFQ01000001.1"/>
</dbReference>
<protein>
    <recommendedName>
        <fullName evidence="2">VWFA domain-containing protein</fullName>
    </recommendedName>
</protein>
<dbReference type="PANTHER" id="PTHR39338">
    <property type="entry name" value="BLL5662 PROTEIN-RELATED"/>
    <property type="match status" value="1"/>
</dbReference>
<dbReference type="CDD" id="cd00198">
    <property type="entry name" value="vWFA"/>
    <property type="match status" value="1"/>
</dbReference>
<dbReference type="PANTHER" id="PTHR39338:SF6">
    <property type="entry name" value="BLL5662 PROTEIN"/>
    <property type="match status" value="1"/>
</dbReference>
<dbReference type="InterPro" id="IPR008912">
    <property type="entry name" value="Uncharacterised_CoxE"/>
</dbReference>
<dbReference type="SUPFAM" id="SSF53300">
    <property type="entry name" value="vWA-like"/>
    <property type="match status" value="1"/>
</dbReference>
<dbReference type="InterPro" id="IPR011195">
    <property type="entry name" value="UCP010256"/>
</dbReference>
<evidence type="ECO:0000256" key="1">
    <source>
        <dbReference type="SAM" id="MobiDB-lite"/>
    </source>
</evidence>
<dbReference type="PIRSF" id="PIRSF010256">
    <property type="entry name" value="CoxE_vWa"/>
    <property type="match status" value="1"/>
</dbReference>
<dbReference type="OrthoDB" id="9790469at2"/>
<name>A0A401Z836_9CHLR</name>
<accession>A0A401Z836</accession>
<dbReference type="Gene3D" id="3.40.50.410">
    <property type="entry name" value="von Willebrand factor, type A domain"/>
    <property type="match status" value="1"/>
</dbReference>
<dbReference type="InterPro" id="IPR002035">
    <property type="entry name" value="VWF_A"/>
</dbReference>
<keyword evidence="4" id="KW-1185">Reference proteome</keyword>
<dbReference type="SMART" id="SM00327">
    <property type="entry name" value="VWA"/>
    <property type="match status" value="1"/>
</dbReference>
<dbReference type="AlphaFoldDB" id="A0A401Z836"/>
<feature type="domain" description="VWFA" evidence="2">
    <location>
        <begin position="251"/>
        <end position="412"/>
    </location>
</feature>
<evidence type="ECO:0000313" key="3">
    <source>
        <dbReference type="EMBL" id="GCE03030.1"/>
    </source>
</evidence>
<dbReference type="Pfam" id="PF05762">
    <property type="entry name" value="VWA_CoxE"/>
    <property type="match status" value="1"/>
</dbReference>
<sequence>MTNAQPPEEQAAQVLTPRDIEYGERLLYRLTEFGRLLWESGINVGPHQLLEVAETLNAIDITNPEDFYAALKCSLLTRHEQEPIFDQMFNYFWSLRNNLDKKLENNTNNAIKREERQMRLPPSERKRLAEHLKTSETRKELRGEMRPSERKRTTEEDDKETKNDLGEPQGTAYSAIEQLRKKDFENFTWEEVQEAKRLMSEMHWNLGQRSTRRKAPARTGSYPDMRRMVRRNLKYGAEMIELTWREIKQKPRPLVIICDISGSMSLYSRLLLHFIHTVSNGLMNVEAFVFGTRLTRITRQLKRRDVDDAVRDVSKSVQDWSGGTRIGDALHYFNYHWSKRVLGRGAVVLIISDGWDRGEAGTLQIEMDRLQRSCHRLIWLNPLLGSPDYRPLTIGMKTSLPFIDDFLPSNNLDSLINLGHLLSNINESRPDRSAAARRKAVEAWSKPKKRY</sequence>
<feature type="region of interest" description="Disordered" evidence="1">
    <location>
        <begin position="432"/>
        <end position="451"/>
    </location>
</feature>
<evidence type="ECO:0000259" key="2">
    <source>
        <dbReference type="SMART" id="SM00327"/>
    </source>
</evidence>
<dbReference type="InterPro" id="IPR036465">
    <property type="entry name" value="vWFA_dom_sf"/>
</dbReference>
<evidence type="ECO:0000313" key="4">
    <source>
        <dbReference type="Proteomes" id="UP000287224"/>
    </source>
</evidence>
<gene>
    <name evidence="3" type="ORF">KDAU_03590</name>
</gene>
<dbReference type="Proteomes" id="UP000287224">
    <property type="component" value="Unassembled WGS sequence"/>
</dbReference>
<dbReference type="EMBL" id="BIFQ01000001">
    <property type="protein sequence ID" value="GCE03030.1"/>
    <property type="molecule type" value="Genomic_DNA"/>
</dbReference>
<feature type="region of interest" description="Disordered" evidence="1">
    <location>
        <begin position="113"/>
        <end position="170"/>
    </location>
</feature>
<reference evidence="4" key="1">
    <citation type="submission" date="2018-12" db="EMBL/GenBank/DDBJ databases">
        <title>Tengunoibacter tsumagoiensis gen. nov., sp. nov., Dictyobacter kobayashii sp. nov., D. alpinus sp. nov., and D. joshuensis sp. nov. and description of Dictyobacteraceae fam. nov. within the order Ktedonobacterales isolated from Tengu-no-mugimeshi.</title>
        <authorList>
            <person name="Wang C.M."/>
            <person name="Zheng Y."/>
            <person name="Sakai Y."/>
            <person name="Toyoda A."/>
            <person name="Minakuchi Y."/>
            <person name="Abe K."/>
            <person name="Yokota A."/>
            <person name="Yabe S."/>
        </authorList>
    </citation>
    <scope>NUCLEOTIDE SEQUENCE [LARGE SCALE GENOMIC DNA]</scope>
    <source>
        <strain evidence="4">S-27</strain>
    </source>
</reference>